<feature type="compositionally biased region" description="Acidic residues" evidence="1">
    <location>
        <begin position="1"/>
        <end position="17"/>
    </location>
</feature>
<organism evidence="2 3">
    <name type="scientific">Cymbomonas tetramitiformis</name>
    <dbReference type="NCBI Taxonomy" id="36881"/>
    <lineage>
        <taxon>Eukaryota</taxon>
        <taxon>Viridiplantae</taxon>
        <taxon>Chlorophyta</taxon>
        <taxon>Pyramimonadophyceae</taxon>
        <taxon>Pyramimonadales</taxon>
        <taxon>Pyramimonadaceae</taxon>
        <taxon>Cymbomonas</taxon>
    </lineage>
</organism>
<evidence type="ECO:0000256" key="1">
    <source>
        <dbReference type="SAM" id="MobiDB-lite"/>
    </source>
</evidence>
<protein>
    <submittedName>
        <fullName evidence="2">Uncharacterized protein</fullName>
    </submittedName>
</protein>
<name>A0AAE0L5I3_9CHLO</name>
<comment type="caution">
    <text evidence="2">The sequence shown here is derived from an EMBL/GenBank/DDBJ whole genome shotgun (WGS) entry which is preliminary data.</text>
</comment>
<feature type="region of interest" description="Disordered" evidence="1">
    <location>
        <begin position="1"/>
        <end position="33"/>
    </location>
</feature>
<accession>A0AAE0L5I3</accession>
<feature type="non-terminal residue" evidence="2">
    <location>
        <position position="1"/>
    </location>
</feature>
<reference evidence="2 3" key="1">
    <citation type="journal article" date="2015" name="Genome Biol. Evol.">
        <title>Comparative Genomics of a Bacterivorous Green Alga Reveals Evolutionary Causalities and Consequences of Phago-Mixotrophic Mode of Nutrition.</title>
        <authorList>
            <person name="Burns J.A."/>
            <person name="Paasch A."/>
            <person name="Narechania A."/>
            <person name="Kim E."/>
        </authorList>
    </citation>
    <scope>NUCLEOTIDE SEQUENCE [LARGE SCALE GENOMIC DNA]</scope>
    <source>
        <strain evidence="2 3">PLY_AMNH</strain>
    </source>
</reference>
<dbReference type="AlphaFoldDB" id="A0AAE0L5I3"/>
<evidence type="ECO:0000313" key="2">
    <source>
        <dbReference type="EMBL" id="KAK3272853.1"/>
    </source>
</evidence>
<evidence type="ECO:0000313" key="3">
    <source>
        <dbReference type="Proteomes" id="UP001190700"/>
    </source>
</evidence>
<proteinExistence type="predicted"/>
<dbReference type="Proteomes" id="UP001190700">
    <property type="component" value="Unassembled WGS sequence"/>
</dbReference>
<keyword evidence="3" id="KW-1185">Reference proteome</keyword>
<dbReference type="EMBL" id="LGRX02008764">
    <property type="protein sequence ID" value="KAK3272853.1"/>
    <property type="molecule type" value="Genomic_DNA"/>
</dbReference>
<gene>
    <name evidence="2" type="ORF">CYMTET_18869</name>
</gene>
<sequence>DSSEGGIEETEAEDEVSSPEGKEGDEIQEQSALSPRLMRLRALKLNEAQQQAIAESSLRFLESQLEGAHAAGPKRSGSELFAEHASRLIGTDGAQDGALNHIRPRGMAFEMVLTRDPLPPPRIESICEDGYPMAQDEEETEDEDEDVQMLLDEVFWRIPTEPQAASFDTYGELGPGAKMLDAFAMQRAGAAMVTAARAPCPPEMGDAAEELAASAFVAEPALPIRGWWSTSEMAPDPTAEGGARPFSLSNLRRQAMESAVGRAEDPKGWRLLETDEVKAEKGVRSNAVESRNNVESVGSREDWSNGVRHNVVVFAEFVCDDHLIGELILKPTDCPEDLRLKVISELEIPYDFIMELNDTQLNLLPRDKKLASFLGRGDQLLIKKKH</sequence>